<proteinExistence type="predicted"/>
<protein>
    <submittedName>
        <fullName evidence="2">Uncharacterized protein</fullName>
    </submittedName>
</protein>
<keyword evidence="3" id="KW-1185">Reference proteome</keyword>
<reference evidence="2" key="1">
    <citation type="submission" date="2022-03" db="EMBL/GenBank/DDBJ databases">
        <title>Streptomyces 7R015 and 7R016 isolated from Barleria lupulina in Thailand.</title>
        <authorList>
            <person name="Kanchanasin P."/>
            <person name="Phongsopitanun W."/>
            <person name="Tanasupawat S."/>
        </authorList>
    </citation>
    <scope>NUCLEOTIDE SEQUENCE</scope>
    <source>
        <strain evidence="2">7R015</strain>
    </source>
</reference>
<evidence type="ECO:0000313" key="2">
    <source>
        <dbReference type="EMBL" id="MCI3277578.1"/>
    </source>
</evidence>
<accession>A0ABS9YK30</accession>
<dbReference type="RefSeq" id="WP_242775408.1">
    <property type="nucleotide sequence ID" value="NZ_JALDAY010000015.1"/>
</dbReference>
<gene>
    <name evidence="2" type="ORF">MQP27_41570</name>
</gene>
<sequence>MPGQPPDDLTDTQKAYNVAHSEMFQLAAYGHHKYHPSGEALTAEGKRQQADYNDRIEEARDGLEAALLRLVAEHVETYHRRQDVPTGWLRALADDPAELSLLAVTPEELEEAGLHLVEPAAPPAVGVLRDRVVKTLAPMAVVGGSPPQMVVPLLEAGSARTPRIVAWQPLDVLVERLLAAVVSGVDGSLRDRIAALHQPVAGEGDTRWCQTCSQEERQPDPVGWWVPWPCPTMQAVSGASAVDVPPPALTEEGRLRAQVEVLTQDNERDRGLAKVGARCMREGHQGLIEQGRSVIGGWRFALSLALRLDTETASWEEIHRKVNELAAEAPQPDTETQPASCAHCGKPIRRITGTLAAWWVHDPGGNTVCFPEQAASSPRAMPTTHTVPVQPAAADTGEETETSLGQLENAAIEAHAALGALCCDLDDPGSNALGALYLLSQATSGISAQPDDAARALARYEAQVMRRCADFVRDAYEEAWADDVAATLEHGADRVEHGGPVDGTGAENVTGPAT</sequence>
<name>A0ABS9YK30_9ACTN</name>
<dbReference type="Proteomes" id="UP001165269">
    <property type="component" value="Unassembled WGS sequence"/>
</dbReference>
<evidence type="ECO:0000313" key="3">
    <source>
        <dbReference type="Proteomes" id="UP001165269"/>
    </source>
</evidence>
<evidence type="ECO:0000256" key="1">
    <source>
        <dbReference type="SAM" id="MobiDB-lite"/>
    </source>
</evidence>
<feature type="region of interest" description="Disordered" evidence="1">
    <location>
        <begin position="494"/>
        <end position="514"/>
    </location>
</feature>
<organism evidence="2 3">
    <name type="scientific">Streptomyces cylindrosporus</name>
    <dbReference type="NCBI Taxonomy" id="2927583"/>
    <lineage>
        <taxon>Bacteria</taxon>
        <taxon>Bacillati</taxon>
        <taxon>Actinomycetota</taxon>
        <taxon>Actinomycetes</taxon>
        <taxon>Kitasatosporales</taxon>
        <taxon>Streptomycetaceae</taxon>
        <taxon>Streptomyces</taxon>
    </lineage>
</organism>
<comment type="caution">
    <text evidence="2">The sequence shown here is derived from an EMBL/GenBank/DDBJ whole genome shotgun (WGS) entry which is preliminary data.</text>
</comment>
<dbReference type="EMBL" id="JALDAY010000015">
    <property type="protein sequence ID" value="MCI3277578.1"/>
    <property type="molecule type" value="Genomic_DNA"/>
</dbReference>